<feature type="compositionally biased region" description="Low complexity" evidence="2">
    <location>
        <begin position="768"/>
        <end position="782"/>
    </location>
</feature>
<dbReference type="InterPro" id="IPR038609">
    <property type="entry name" value="HDA1_su2/3_sf"/>
</dbReference>
<organism evidence="3 4">
    <name type="scientific">Lodderomyces elongisporus (strain ATCC 11503 / CBS 2605 / JCM 1781 / NBRC 1676 / NRRL YB-4239)</name>
    <name type="common">Yeast</name>
    <name type="synonym">Saccharomyces elongisporus</name>
    <dbReference type="NCBI Taxonomy" id="379508"/>
    <lineage>
        <taxon>Eukaryota</taxon>
        <taxon>Fungi</taxon>
        <taxon>Dikarya</taxon>
        <taxon>Ascomycota</taxon>
        <taxon>Saccharomycotina</taxon>
        <taxon>Pichiomycetes</taxon>
        <taxon>Debaryomycetaceae</taxon>
        <taxon>Candida/Lodderomyces clade</taxon>
        <taxon>Lodderomyces</taxon>
    </lineage>
</organism>
<dbReference type="eggNOG" id="ENOG502QU6B">
    <property type="taxonomic scope" value="Eukaryota"/>
</dbReference>
<feature type="region of interest" description="Disordered" evidence="2">
    <location>
        <begin position="228"/>
        <end position="263"/>
    </location>
</feature>
<feature type="compositionally biased region" description="Basic and acidic residues" evidence="2">
    <location>
        <begin position="302"/>
        <end position="326"/>
    </location>
</feature>
<dbReference type="EMBL" id="CH981526">
    <property type="protein sequence ID" value="EDK44617.1"/>
    <property type="molecule type" value="Genomic_DNA"/>
</dbReference>
<dbReference type="VEuPathDB" id="FungiDB:LELG_02796"/>
<dbReference type="Proteomes" id="UP000001996">
    <property type="component" value="Unassembled WGS sequence"/>
</dbReference>
<feature type="region of interest" description="Disordered" evidence="2">
    <location>
        <begin position="302"/>
        <end position="349"/>
    </location>
</feature>
<keyword evidence="4" id="KW-1185">Reference proteome</keyword>
<feature type="compositionally biased region" description="Basic and acidic residues" evidence="2">
    <location>
        <begin position="234"/>
        <end position="258"/>
    </location>
</feature>
<gene>
    <name evidence="3" type="ORF">LELG_02796</name>
</gene>
<dbReference type="AlphaFoldDB" id="A5DZK9"/>
<keyword evidence="1" id="KW-0175">Coiled coil</keyword>
<name>A5DZK9_LODEL</name>
<dbReference type="Pfam" id="PF11496">
    <property type="entry name" value="HDA2-3"/>
    <property type="match status" value="1"/>
</dbReference>
<protein>
    <submittedName>
        <fullName evidence="3">Uncharacterized protein</fullName>
    </submittedName>
</protein>
<dbReference type="OMA" id="DHYMPRQ"/>
<dbReference type="STRING" id="379508.A5DZK9"/>
<dbReference type="KEGG" id="lel:PVL30_003640"/>
<dbReference type="FunCoup" id="A5DZK9">
    <property type="interactions" value="89"/>
</dbReference>
<feature type="compositionally biased region" description="Acidic residues" evidence="2">
    <location>
        <begin position="327"/>
        <end position="343"/>
    </location>
</feature>
<feature type="coiled-coil region" evidence="1">
    <location>
        <begin position="595"/>
        <end position="702"/>
    </location>
</feature>
<accession>A5DZK9</accession>
<feature type="region of interest" description="Disordered" evidence="2">
    <location>
        <begin position="766"/>
        <end position="790"/>
    </location>
</feature>
<dbReference type="Gene3D" id="3.40.50.12360">
    <property type="match status" value="2"/>
</dbReference>
<reference evidence="3 4" key="1">
    <citation type="journal article" date="2009" name="Nature">
        <title>Evolution of pathogenicity and sexual reproduction in eight Candida genomes.</title>
        <authorList>
            <person name="Butler G."/>
            <person name="Rasmussen M.D."/>
            <person name="Lin M.F."/>
            <person name="Santos M.A."/>
            <person name="Sakthikumar S."/>
            <person name="Munro C.A."/>
            <person name="Rheinbay E."/>
            <person name="Grabherr M."/>
            <person name="Forche A."/>
            <person name="Reedy J.L."/>
            <person name="Agrafioti I."/>
            <person name="Arnaud M.B."/>
            <person name="Bates S."/>
            <person name="Brown A.J."/>
            <person name="Brunke S."/>
            <person name="Costanzo M.C."/>
            <person name="Fitzpatrick D.A."/>
            <person name="de Groot P.W."/>
            <person name="Harris D."/>
            <person name="Hoyer L.L."/>
            <person name="Hube B."/>
            <person name="Klis F.M."/>
            <person name="Kodira C."/>
            <person name="Lennard N."/>
            <person name="Logue M.E."/>
            <person name="Martin R."/>
            <person name="Neiman A.M."/>
            <person name="Nikolaou E."/>
            <person name="Quail M.A."/>
            <person name="Quinn J."/>
            <person name="Santos M.C."/>
            <person name="Schmitzberger F.F."/>
            <person name="Sherlock G."/>
            <person name="Shah P."/>
            <person name="Silverstein K.A."/>
            <person name="Skrzypek M.S."/>
            <person name="Soll D."/>
            <person name="Staggs R."/>
            <person name="Stansfield I."/>
            <person name="Stumpf M.P."/>
            <person name="Sudbery P.E."/>
            <person name="Srikantha T."/>
            <person name="Zeng Q."/>
            <person name="Berman J."/>
            <person name="Berriman M."/>
            <person name="Heitman J."/>
            <person name="Gow N.A."/>
            <person name="Lorenz M.C."/>
            <person name="Birren B.W."/>
            <person name="Kellis M."/>
            <person name="Cuomo C.A."/>
        </authorList>
    </citation>
    <scope>NUCLEOTIDE SEQUENCE [LARGE SCALE GENOMIC DNA]</scope>
    <source>
        <strain evidence="4">ATCC 11503 / BCRC 21390 / CBS 2605 / JCM 1781 / NBRC 1676 / NRRL YB-4239</strain>
    </source>
</reference>
<dbReference type="OrthoDB" id="4034449at2759"/>
<dbReference type="InParanoid" id="A5DZK9"/>
<evidence type="ECO:0000256" key="2">
    <source>
        <dbReference type="SAM" id="MobiDB-lite"/>
    </source>
</evidence>
<sequence>MNLMDILSADPPSSIYGSMEDLGQNGGSGQGLNTLADTVIQDQFHNSLQEAEDQTVAAAAAAAVAVGGDDQQLNFLQQQLQQHQAHNPTRHNSSGVYHIPTQLSKLQIALTKILLHLISEPLINQSISKEKKKNTIDSLLEVSTMQSTLSLSPDNGHQNANDGGSRDLYKLFAFCFEKLCVINNHPSLLVDHFMPRKLLLSEPNELQISMSGKLELFNKIVDGIIDAHRHRSRNDRDQEKEEEKKKEKEQRKNKEKTQGKQKQLVSILVVAKSNKELELIEGMIIGKDLQYHNSSNMRLYDDKRKRPFLRKKDDKERGRAGGADEHENNDDSDNDGDDNDNDDNDQHHDKGVHASLFINLIQTRQLYNNYMNLSTSSIGNYKFIFSFDFDIDPSNPSIEMLRLSHNCPIYVPVPIFSIEHLKLCIPEPRHSNFDDGGDELHRWRLKVLNTMVVNMYNLESGKYSFRETFYRDIYGIKMSKYVAEVARNPIEFSNRLGQFDEELTLNFSLEKLKRKLESMYNIKVNGVYYDNGRVLTVENIKSQLVEAIQLEYLRIRDELDRIEHKEVPLKRLLETARQVHFDEDEDSIQASYKKLRKLNEQASILDKRLARFENDIDKNQEKLYELECKEDELIRNTSGEDSKEGFEQVLLNQRELLSRLEKELGDLQTEMKKVSDDADDARQDYQQNSSQAVLELKKLEKIKEQRNKLYKKINGPGMAQLPDLIRRDTLINYEQRLTRLVAQNKFLNSFYDGKIDRIYVERQHILENNGGPSGSSSRPSNRISRDSTPF</sequence>
<dbReference type="GeneID" id="5233289"/>
<dbReference type="GO" id="GO:0070823">
    <property type="term" value="C:HDA1 complex"/>
    <property type="evidence" value="ECO:0007669"/>
    <property type="project" value="InterPro"/>
</dbReference>
<dbReference type="HOGENOM" id="CLU_362083_0_0_1"/>
<dbReference type="InterPro" id="IPR021006">
    <property type="entry name" value="Hda2/3"/>
</dbReference>
<evidence type="ECO:0000256" key="1">
    <source>
        <dbReference type="SAM" id="Coils"/>
    </source>
</evidence>
<evidence type="ECO:0000313" key="4">
    <source>
        <dbReference type="Proteomes" id="UP000001996"/>
    </source>
</evidence>
<proteinExistence type="predicted"/>
<evidence type="ECO:0000313" key="3">
    <source>
        <dbReference type="EMBL" id="EDK44617.1"/>
    </source>
</evidence>